<comment type="caution">
    <text evidence="1">The sequence shown here is derived from an EMBL/GenBank/DDBJ whole genome shotgun (WGS) entry which is preliminary data.</text>
</comment>
<name>A0A6A4APQ4_9STRA</name>
<feature type="non-terminal residue" evidence="1">
    <location>
        <position position="92"/>
    </location>
</feature>
<proteinExistence type="predicted"/>
<dbReference type="Proteomes" id="UP000437068">
    <property type="component" value="Unassembled WGS sequence"/>
</dbReference>
<dbReference type="EMBL" id="QXGE01010765">
    <property type="protein sequence ID" value="KAE9259435.1"/>
    <property type="molecule type" value="Genomic_DNA"/>
</dbReference>
<gene>
    <name evidence="1" type="ORF">PF001_g33040</name>
</gene>
<dbReference type="AlphaFoldDB" id="A0A6A4APQ4"/>
<accession>A0A6A4APQ4</accession>
<evidence type="ECO:0000313" key="1">
    <source>
        <dbReference type="EMBL" id="KAE9259435.1"/>
    </source>
</evidence>
<organism evidence="1 2">
    <name type="scientific">Phytophthora fragariae</name>
    <dbReference type="NCBI Taxonomy" id="53985"/>
    <lineage>
        <taxon>Eukaryota</taxon>
        <taxon>Sar</taxon>
        <taxon>Stramenopiles</taxon>
        <taxon>Oomycota</taxon>
        <taxon>Peronosporomycetes</taxon>
        <taxon>Peronosporales</taxon>
        <taxon>Peronosporaceae</taxon>
        <taxon>Phytophthora</taxon>
    </lineage>
</organism>
<sequence length="92" mass="9823">MPRTGWMLAASLVPFSSTRHPRDATVFLLRAVVAIATDSTPLPSFCSSLSSCCSRARALGWRPDGSPAFLRFRIGGSLSTTRSEEASSSCTL</sequence>
<evidence type="ECO:0000313" key="2">
    <source>
        <dbReference type="Proteomes" id="UP000437068"/>
    </source>
</evidence>
<reference evidence="1 2" key="1">
    <citation type="submission" date="2018-08" db="EMBL/GenBank/DDBJ databases">
        <title>Genomic investigation of the strawberry pathogen Phytophthora fragariae indicates pathogenicity is determined by transcriptional variation in three key races.</title>
        <authorList>
            <person name="Adams T.M."/>
            <person name="Armitage A.D."/>
            <person name="Sobczyk M.K."/>
            <person name="Bates H.J."/>
            <person name="Dunwell J.M."/>
            <person name="Nellist C.F."/>
            <person name="Harrison R.J."/>
        </authorList>
    </citation>
    <scope>NUCLEOTIDE SEQUENCE [LARGE SCALE GENOMIC DNA]</scope>
    <source>
        <strain evidence="1 2">A4</strain>
    </source>
</reference>
<protein>
    <submittedName>
        <fullName evidence="1">Uncharacterized protein</fullName>
    </submittedName>
</protein>